<dbReference type="Proteomes" id="UP001324634">
    <property type="component" value="Chromosome"/>
</dbReference>
<name>A0AAX4HK28_9BACT</name>
<evidence type="ECO:0008006" key="3">
    <source>
        <dbReference type="Google" id="ProtNLM"/>
    </source>
</evidence>
<dbReference type="RefSeq" id="WP_321390476.1">
    <property type="nucleotide sequence ID" value="NZ_CP139487.1"/>
</dbReference>
<keyword evidence="2" id="KW-1185">Reference proteome</keyword>
<sequence>MDNKIQLLIQKYQKIFNHRDSRLFTEFLVKGYKDTTLSSADEDKIDDVLYAKFCLGTIITIYDDLADNPSFYNPKLLKDLYRLNLMDVYYPDQISPTHDLVIHLFREMRETLARFPRYNEFRDVLNFDIKHVFLANQYSEMMTARPSIRNLSEGKLFGPYNMGMVAAGMIDLMASSDLTIQELGKMREIFIDGQRVGRIGNLLATYKREKGEGDVTNEMFFHPMGIEIAMTELMDELEEKLTKLSNRILDVKTFDIKSYVSGLNDLFRLHTVMEGII</sequence>
<protein>
    <recommendedName>
        <fullName evidence="3">Phytoene synthase</fullName>
    </recommendedName>
</protein>
<evidence type="ECO:0000313" key="1">
    <source>
        <dbReference type="EMBL" id="WPU63559.1"/>
    </source>
</evidence>
<dbReference type="InterPro" id="IPR008949">
    <property type="entry name" value="Isoprenoid_synthase_dom_sf"/>
</dbReference>
<dbReference type="EMBL" id="CP139487">
    <property type="protein sequence ID" value="WPU63559.1"/>
    <property type="molecule type" value="Genomic_DNA"/>
</dbReference>
<dbReference type="Gene3D" id="1.10.600.10">
    <property type="entry name" value="Farnesyl Diphosphate Synthase"/>
    <property type="match status" value="1"/>
</dbReference>
<reference evidence="1 2" key="1">
    <citation type="submission" date="2023-11" db="EMBL/GenBank/DDBJ databases">
        <title>Peredibacter starrii A3.12.</title>
        <authorList>
            <person name="Mitchell R.J."/>
        </authorList>
    </citation>
    <scope>NUCLEOTIDE SEQUENCE [LARGE SCALE GENOMIC DNA]</scope>
    <source>
        <strain evidence="1 2">A3.12</strain>
    </source>
</reference>
<accession>A0AAX4HK28</accession>
<gene>
    <name evidence="1" type="ORF">SOO65_12755</name>
</gene>
<dbReference type="SUPFAM" id="SSF48576">
    <property type="entry name" value="Terpenoid synthases"/>
    <property type="match status" value="1"/>
</dbReference>
<dbReference type="KEGG" id="psti:SOO65_12755"/>
<evidence type="ECO:0000313" key="2">
    <source>
        <dbReference type="Proteomes" id="UP001324634"/>
    </source>
</evidence>
<organism evidence="1 2">
    <name type="scientific">Peredibacter starrii</name>
    <dbReference type="NCBI Taxonomy" id="28202"/>
    <lineage>
        <taxon>Bacteria</taxon>
        <taxon>Pseudomonadati</taxon>
        <taxon>Bdellovibrionota</taxon>
        <taxon>Bacteriovoracia</taxon>
        <taxon>Bacteriovoracales</taxon>
        <taxon>Bacteriovoracaceae</taxon>
        <taxon>Peredibacter</taxon>
    </lineage>
</organism>
<proteinExistence type="predicted"/>
<dbReference type="AlphaFoldDB" id="A0AAX4HK28"/>